<dbReference type="AlphaFoldDB" id="A0A640TZF6"/>
<comment type="caution">
    <text evidence="2">The sequence shown here is derived from an EMBL/GenBank/DDBJ whole genome shotgun (WGS) entry which is preliminary data.</text>
</comment>
<protein>
    <submittedName>
        <fullName evidence="2">Uncharacterized protein</fullName>
    </submittedName>
</protein>
<gene>
    <name evidence="2" type="ORF">Sliba_77690</name>
</gene>
<proteinExistence type="predicted"/>
<sequence>MEVDGVHLPCAGHPPVVPVEGRSPGQLYMKEITGESLGRSRDRRIGTDDHQGHDKVFLVCMLRYTSGPPLSSGPGTSADDTGTT</sequence>
<evidence type="ECO:0000313" key="2">
    <source>
        <dbReference type="EMBL" id="GFE27316.1"/>
    </source>
</evidence>
<dbReference type="EMBL" id="BLIP01000003">
    <property type="protein sequence ID" value="GFE27316.1"/>
    <property type="molecule type" value="Genomic_DNA"/>
</dbReference>
<organism evidence="2 3">
    <name type="scientific">Streptomyces nigrescens</name>
    <dbReference type="NCBI Taxonomy" id="1920"/>
    <lineage>
        <taxon>Bacteria</taxon>
        <taxon>Bacillati</taxon>
        <taxon>Actinomycetota</taxon>
        <taxon>Actinomycetes</taxon>
        <taxon>Kitasatosporales</taxon>
        <taxon>Streptomycetaceae</taxon>
        <taxon>Streptomyces</taxon>
    </lineage>
</organism>
<feature type="region of interest" description="Disordered" evidence="1">
    <location>
        <begin position="1"/>
        <end position="25"/>
    </location>
</feature>
<evidence type="ECO:0000313" key="3">
    <source>
        <dbReference type="Proteomes" id="UP000429552"/>
    </source>
</evidence>
<accession>A0A640TZF6</accession>
<evidence type="ECO:0000256" key="1">
    <source>
        <dbReference type="SAM" id="MobiDB-lite"/>
    </source>
</evidence>
<reference evidence="2 3" key="1">
    <citation type="submission" date="2019-12" db="EMBL/GenBank/DDBJ databases">
        <title>Whole genome shotgun sequence of Streptomyces libani subsp. libani NBRC 13452.</title>
        <authorList>
            <person name="Ichikawa N."/>
            <person name="Kimura A."/>
            <person name="Kitahashi Y."/>
            <person name="Komaki H."/>
            <person name="Tamura T."/>
        </authorList>
    </citation>
    <scope>NUCLEOTIDE SEQUENCE [LARGE SCALE GENOMIC DNA]</scope>
    <source>
        <strain evidence="2 3">NBRC 13452</strain>
    </source>
</reference>
<dbReference type="Proteomes" id="UP000429552">
    <property type="component" value="Unassembled WGS sequence"/>
</dbReference>
<name>A0A640TZF6_STRNI</name>